<dbReference type="Gramene" id="PGSC0003DMT400097704">
    <property type="protein sequence ID" value="PGSC0003DMT400097704"/>
    <property type="gene ID" value="PGSC0003DMG400047275"/>
</dbReference>
<reference evidence="4" key="1">
    <citation type="journal article" date="2011" name="Nature">
        <title>Genome sequence and analysis of the tuber crop potato.</title>
        <authorList>
            <consortium name="The Potato Genome Sequencing Consortium"/>
        </authorList>
    </citation>
    <scope>NUCLEOTIDE SEQUENCE [LARGE SCALE GENOMIC DNA]</scope>
    <source>
        <strain evidence="4">cv. DM1-3 516 R44</strain>
    </source>
</reference>
<evidence type="ECO:0000256" key="1">
    <source>
        <dbReference type="SAM" id="MobiDB-lite"/>
    </source>
</evidence>
<evidence type="ECO:0000313" key="3">
    <source>
        <dbReference type="EnsemblPlants" id="PGSC0003DMT400097704"/>
    </source>
</evidence>
<dbReference type="PaxDb" id="4113-PGSC0003DMT400097704"/>
<evidence type="ECO:0000259" key="2">
    <source>
        <dbReference type="Pfam" id="PF20167"/>
    </source>
</evidence>
<reference evidence="3" key="2">
    <citation type="submission" date="2015-06" db="UniProtKB">
        <authorList>
            <consortium name="EnsemblPlants"/>
        </authorList>
    </citation>
    <scope>IDENTIFICATION</scope>
    <source>
        <strain evidence="3">DM1-3 516 R44</strain>
    </source>
</reference>
<feature type="region of interest" description="Disordered" evidence="1">
    <location>
        <begin position="217"/>
        <end position="252"/>
    </location>
</feature>
<dbReference type="InParanoid" id="M1E183"/>
<protein>
    <recommendedName>
        <fullName evidence="2">Putative plant transposon protein domain-containing protein</fullName>
    </recommendedName>
</protein>
<feature type="compositionally biased region" description="Acidic residues" evidence="1">
    <location>
        <begin position="243"/>
        <end position="252"/>
    </location>
</feature>
<feature type="region of interest" description="Disordered" evidence="1">
    <location>
        <begin position="1"/>
        <end position="23"/>
    </location>
</feature>
<dbReference type="Proteomes" id="UP000011115">
    <property type="component" value="Unassembled WGS sequence"/>
</dbReference>
<sequence length="252" mass="28848">MTPKGKNVASDSGTKRSRIGAAAESSSWETTNLLPQKFGKQVVMHYGEEWYDYQLESKYMGDEVRDMGRHLTLHYGHLNLDAEIWLKIMSSTLLPCKHTTEVTRERVVLVYQLMKRLPINVGAILRQNMLKFWTNMRWCLCYGNLITSHDQSHRQVLTVADRQAQDDSWMGCMFGMAELQLWISGRPVTEDEMETLAEHYPLTDSRMYMCQMGPAFQEPIDDDDTTFDKEDGSEKDVSNDVGTGDDDIDAGD</sequence>
<dbReference type="HOGENOM" id="CLU_043094_1_0_1"/>
<dbReference type="EnsemblPlants" id="PGSC0003DMT400097704">
    <property type="protein sequence ID" value="PGSC0003DMT400097704"/>
    <property type="gene ID" value="PGSC0003DMG400047275"/>
</dbReference>
<evidence type="ECO:0000313" key="4">
    <source>
        <dbReference type="Proteomes" id="UP000011115"/>
    </source>
</evidence>
<dbReference type="AlphaFoldDB" id="M1E183"/>
<feature type="domain" description="Putative plant transposon protein" evidence="2">
    <location>
        <begin position="68"/>
        <end position="148"/>
    </location>
</feature>
<feature type="compositionally biased region" description="Basic and acidic residues" evidence="1">
    <location>
        <begin position="226"/>
        <end position="238"/>
    </location>
</feature>
<accession>M1E183</accession>
<dbReference type="Pfam" id="PF20167">
    <property type="entry name" value="Transposase_32"/>
    <property type="match status" value="1"/>
</dbReference>
<organism evidence="3 4">
    <name type="scientific">Solanum tuberosum</name>
    <name type="common">Potato</name>
    <dbReference type="NCBI Taxonomy" id="4113"/>
    <lineage>
        <taxon>Eukaryota</taxon>
        <taxon>Viridiplantae</taxon>
        <taxon>Streptophyta</taxon>
        <taxon>Embryophyta</taxon>
        <taxon>Tracheophyta</taxon>
        <taxon>Spermatophyta</taxon>
        <taxon>Magnoliopsida</taxon>
        <taxon>eudicotyledons</taxon>
        <taxon>Gunneridae</taxon>
        <taxon>Pentapetalae</taxon>
        <taxon>asterids</taxon>
        <taxon>lamiids</taxon>
        <taxon>Solanales</taxon>
        <taxon>Solanaceae</taxon>
        <taxon>Solanoideae</taxon>
        <taxon>Solaneae</taxon>
        <taxon>Solanum</taxon>
    </lineage>
</organism>
<keyword evidence="4" id="KW-1185">Reference proteome</keyword>
<proteinExistence type="predicted"/>
<dbReference type="InterPro" id="IPR046796">
    <property type="entry name" value="Transposase_32_dom"/>
</dbReference>
<name>M1E183_SOLTU</name>